<feature type="domain" description="Glycosyltransferase subfamily 4-like N-terminal" evidence="2">
    <location>
        <begin position="20"/>
        <end position="187"/>
    </location>
</feature>
<dbReference type="InterPro" id="IPR001296">
    <property type="entry name" value="Glyco_trans_1"/>
</dbReference>
<feature type="domain" description="Glycosyl transferase family 1" evidence="1">
    <location>
        <begin position="191"/>
        <end position="352"/>
    </location>
</feature>
<name>A0A0G0RID6_9BACT</name>
<dbReference type="CDD" id="cd03801">
    <property type="entry name" value="GT4_PimA-like"/>
    <property type="match status" value="1"/>
</dbReference>
<dbReference type="Proteomes" id="UP000034531">
    <property type="component" value="Unassembled WGS sequence"/>
</dbReference>
<dbReference type="Pfam" id="PF00534">
    <property type="entry name" value="Glycos_transf_1"/>
    <property type="match status" value="1"/>
</dbReference>
<comment type="caution">
    <text evidence="3">The sequence shown here is derived from an EMBL/GenBank/DDBJ whole genome shotgun (WGS) entry which is preliminary data.</text>
</comment>
<accession>A0A0G0RID6</accession>
<dbReference type="Gene3D" id="3.40.50.2000">
    <property type="entry name" value="Glycogen Phosphorylase B"/>
    <property type="match status" value="2"/>
</dbReference>
<dbReference type="InterPro" id="IPR028098">
    <property type="entry name" value="Glyco_trans_4-like_N"/>
</dbReference>
<dbReference type="SUPFAM" id="SSF53756">
    <property type="entry name" value="UDP-Glycosyltransferase/glycogen phosphorylase"/>
    <property type="match status" value="1"/>
</dbReference>
<gene>
    <name evidence="3" type="ORF">UT84_C0023G0004</name>
</gene>
<dbReference type="GO" id="GO:0016757">
    <property type="term" value="F:glycosyltransferase activity"/>
    <property type="evidence" value="ECO:0007669"/>
    <property type="project" value="InterPro"/>
</dbReference>
<evidence type="ECO:0000259" key="1">
    <source>
        <dbReference type="Pfam" id="PF00534"/>
    </source>
</evidence>
<evidence type="ECO:0000313" key="4">
    <source>
        <dbReference type="Proteomes" id="UP000034531"/>
    </source>
</evidence>
<reference evidence="3 4" key="1">
    <citation type="journal article" date="2015" name="Nature">
        <title>rRNA introns, odd ribosomes, and small enigmatic genomes across a large radiation of phyla.</title>
        <authorList>
            <person name="Brown C.T."/>
            <person name="Hug L.A."/>
            <person name="Thomas B.C."/>
            <person name="Sharon I."/>
            <person name="Castelle C.J."/>
            <person name="Singh A."/>
            <person name="Wilkins M.J."/>
            <person name="Williams K.H."/>
            <person name="Banfield J.F."/>
        </authorList>
    </citation>
    <scope>NUCLEOTIDE SEQUENCE [LARGE SCALE GENOMIC DNA]</scope>
</reference>
<dbReference type="PANTHER" id="PTHR45947:SF3">
    <property type="entry name" value="SULFOQUINOVOSYL TRANSFERASE SQD2"/>
    <property type="match status" value="1"/>
</dbReference>
<dbReference type="InterPro" id="IPR050194">
    <property type="entry name" value="Glycosyltransferase_grp1"/>
</dbReference>
<proteinExistence type="predicted"/>
<evidence type="ECO:0000313" key="3">
    <source>
        <dbReference type="EMBL" id="KKR49596.1"/>
    </source>
</evidence>
<dbReference type="PANTHER" id="PTHR45947">
    <property type="entry name" value="SULFOQUINOVOSYL TRANSFERASE SQD2"/>
    <property type="match status" value="1"/>
</dbReference>
<dbReference type="EMBL" id="LBYI01000023">
    <property type="protein sequence ID" value="KKR49596.1"/>
    <property type="molecule type" value="Genomic_DNA"/>
</dbReference>
<dbReference type="AlphaFoldDB" id="A0A0G0RID6"/>
<sequence>MRILLISEFFPAGRDLKFSGGVEARTFFVAKCLAKKHDVTVLTSRIEASQKNEKMFGFRVVRVGDARRYEAATGNIVSRIKFLADCVATGKKTQSDIVEGTNFITHLVAKQIASFQKIPVVFWYPDVWVGSWVKNAGILGIVGEILERINLFRGADSYIAISKQTEEKLKPFAKNNVHIIGCGVDLSEFQRKSSKFSTPTIICVSRLAEYKNIKTLILAFAYLTSKFKKINLIIVGTGPRKKSLLILIKALYLKDKVSFLSNLPRQELIKLYKSSHVFSLPSRVEGFGIATIEAAASGLPYVNSDTDIQKEITNNSKGGFLVNPDKPLMFAEKFTDLLTNKNLYRKKSEEAKTLAKGYNWEKISRQTEAVYKSLL</sequence>
<dbReference type="Pfam" id="PF13439">
    <property type="entry name" value="Glyco_transf_4"/>
    <property type="match status" value="1"/>
</dbReference>
<protein>
    <submittedName>
        <fullName evidence="3">Glycosyl transferase group 1</fullName>
    </submittedName>
</protein>
<keyword evidence="3" id="KW-0808">Transferase</keyword>
<evidence type="ECO:0000259" key="2">
    <source>
        <dbReference type="Pfam" id="PF13439"/>
    </source>
</evidence>
<organism evidence="3 4">
    <name type="scientific">Candidatus Curtissbacteria bacterium GW2011_GWA1_40_16</name>
    <dbReference type="NCBI Taxonomy" id="1618405"/>
    <lineage>
        <taxon>Bacteria</taxon>
        <taxon>Candidatus Curtissiibacteriota</taxon>
    </lineage>
</organism>